<evidence type="ECO:0000313" key="9">
    <source>
        <dbReference type="Proteomes" id="UP001223743"/>
    </source>
</evidence>
<evidence type="ECO:0000256" key="6">
    <source>
        <dbReference type="SAM" id="MobiDB-lite"/>
    </source>
</evidence>
<gene>
    <name evidence="5" type="primary">trmJ</name>
    <name evidence="8" type="ORF">QO015_004190</name>
</gene>
<dbReference type="GO" id="GO:0032259">
    <property type="term" value="P:methylation"/>
    <property type="evidence" value="ECO:0007669"/>
    <property type="project" value="UniProtKB-KW"/>
</dbReference>
<dbReference type="Gene3D" id="1.10.8.590">
    <property type="match status" value="1"/>
</dbReference>
<dbReference type="SUPFAM" id="SSF75217">
    <property type="entry name" value="alpha/beta knot"/>
    <property type="match status" value="1"/>
</dbReference>
<dbReference type="Pfam" id="PF00588">
    <property type="entry name" value="SpoU_methylase"/>
    <property type="match status" value="1"/>
</dbReference>
<keyword evidence="5" id="KW-0963">Cytoplasm</keyword>
<comment type="catalytic activity">
    <reaction evidence="5">
        <text>uridine(32) in tRNA + S-adenosyl-L-methionine = 2'-O-methyluridine(32) in tRNA + S-adenosyl-L-homocysteine + H(+)</text>
        <dbReference type="Rhea" id="RHEA:42936"/>
        <dbReference type="Rhea" id="RHEA-COMP:10107"/>
        <dbReference type="Rhea" id="RHEA-COMP:10290"/>
        <dbReference type="ChEBI" id="CHEBI:15378"/>
        <dbReference type="ChEBI" id="CHEBI:57856"/>
        <dbReference type="ChEBI" id="CHEBI:59789"/>
        <dbReference type="ChEBI" id="CHEBI:65315"/>
        <dbReference type="ChEBI" id="CHEBI:74478"/>
        <dbReference type="EC" id="2.1.1.200"/>
    </reaction>
</comment>
<dbReference type="InterPro" id="IPR029026">
    <property type="entry name" value="tRNA_m1G_MTases_N"/>
</dbReference>
<dbReference type="InterPro" id="IPR029028">
    <property type="entry name" value="Alpha/beta_knot_MTases"/>
</dbReference>
<dbReference type="NCBIfam" id="TIGR00050">
    <property type="entry name" value="rRNA_methyl_1"/>
    <property type="match status" value="1"/>
</dbReference>
<keyword evidence="4 5" id="KW-0949">S-adenosyl-L-methionine</keyword>
<dbReference type="RefSeq" id="WP_266284156.1">
    <property type="nucleotide sequence ID" value="NZ_JAPKNF010000004.1"/>
</dbReference>
<evidence type="ECO:0000256" key="4">
    <source>
        <dbReference type="ARBA" id="ARBA00022691"/>
    </source>
</evidence>
<feature type="region of interest" description="Disordered" evidence="6">
    <location>
        <begin position="247"/>
        <end position="275"/>
    </location>
</feature>
<evidence type="ECO:0000256" key="3">
    <source>
        <dbReference type="ARBA" id="ARBA00022679"/>
    </source>
</evidence>
<dbReference type="PANTHER" id="PTHR42786">
    <property type="entry name" value="TRNA/RRNA METHYLTRANSFERASE"/>
    <property type="match status" value="1"/>
</dbReference>
<accession>A0ABU0MC80</accession>
<evidence type="ECO:0000256" key="2">
    <source>
        <dbReference type="ARBA" id="ARBA00022603"/>
    </source>
</evidence>
<feature type="domain" description="tRNA/rRNA methyltransferase SpoU type" evidence="7">
    <location>
        <begin position="14"/>
        <end position="164"/>
    </location>
</feature>
<dbReference type="PANTHER" id="PTHR42786:SF7">
    <property type="entry name" value="TRNA_RRNA METHYLTRANSFERASE SPOU TYPE DOMAIN-CONTAINING PROTEIN"/>
    <property type="match status" value="1"/>
</dbReference>
<keyword evidence="5" id="KW-0819">tRNA processing</keyword>
<dbReference type="Proteomes" id="UP001223743">
    <property type="component" value="Unassembled WGS sequence"/>
</dbReference>
<dbReference type="PIRSF" id="PIRSF004808">
    <property type="entry name" value="LasT"/>
    <property type="match status" value="1"/>
</dbReference>
<comment type="caution">
    <text evidence="8">The sequence shown here is derived from an EMBL/GenBank/DDBJ whole genome shotgun (WGS) entry which is preliminary data.</text>
</comment>
<name>A0ABU0MC80_9HYPH</name>
<dbReference type="EC" id="2.1.1.200" evidence="5"/>
<keyword evidence="9" id="KW-1185">Reference proteome</keyword>
<protein>
    <recommendedName>
        <fullName evidence="5">tRNA (cytidine/uridine-2'-O-)-methyltransferase TrmJ</fullName>
        <ecNumber evidence="5">2.1.1.200</ecNumber>
    </recommendedName>
    <alternativeName>
        <fullName evidence="5">tRNA (cytidine(32)/uridine(32)-2'-O)-methyltransferase</fullName>
    </alternativeName>
    <alternativeName>
        <fullName evidence="5">tRNA Cm32/Um32 methyltransferase</fullName>
    </alternativeName>
</protein>
<sequence>MTHNADRLLADGPAIILVEPQLGENIGTAARAMANFGLGDLRIVNPRDGWPNESARRAASRADHVFDRIRVFDSLADAVADLGFLIATTARSREVVKTVRGPASAAAILRGHAAAGTGTGILFGRERVGLFNEEISLCDEIVTLPVDPRFASLNIAQAVLILGYEWRRSGLAEEEGGLPFQTPNPSRPATKEELTGLFEHLERALDAVTFFRPAEKKPVVVQTLRAMLTKASFTEQDIRTMRGVIAALENRPTRPRRRSDGSLTTSREADEEEAL</sequence>
<organism evidence="8 9">
    <name type="scientific">Kaistia geumhonensis</name>
    <dbReference type="NCBI Taxonomy" id="410839"/>
    <lineage>
        <taxon>Bacteria</taxon>
        <taxon>Pseudomonadati</taxon>
        <taxon>Pseudomonadota</taxon>
        <taxon>Alphaproteobacteria</taxon>
        <taxon>Hyphomicrobiales</taxon>
        <taxon>Kaistiaceae</taxon>
        <taxon>Kaistia</taxon>
    </lineage>
</organism>
<dbReference type="InterPro" id="IPR004384">
    <property type="entry name" value="RNA_MeTrfase_TrmJ/LasT"/>
</dbReference>
<keyword evidence="3 8" id="KW-0808">Transferase</keyword>
<dbReference type="CDD" id="cd18093">
    <property type="entry name" value="SpoU-like_TrmJ"/>
    <property type="match status" value="1"/>
</dbReference>
<reference evidence="8 9" key="1">
    <citation type="submission" date="2023-07" db="EMBL/GenBank/DDBJ databases">
        <title>Genomic Encyclopedia of Type Strains, Phase IV (KMG-IV): sequencing the most valuable type-strain genomes for metagenomic binning, comparative biology and taxonomic classification.</title>
        <authorList>
            <person name="Goeker M."/>
        </authorList>
    </citation>
    <scope>NUCLEOTIDE SEQUENCE [LARGE SCALE GENOMIC DNA]</scope>
    <source>
        <strain evidence="8 9">B1-1</strain>
    </source>
</reference>
<evidence type="ECO:0000256" key="5">
    <source>
        <dbReference type="RuleBase" id="RU362024"/>
    </source>
</evidence>
<dbReference type="EMBL" id="JAUSWJ010000001">
    <property type="protein sequence ID" value="MDQ0518577.1"/>
    <property type="molecule type" value="Genomic_DNA"/>
</dbReference>
<evidence type="ECO:0000313" key="8">
    <source>
        <dbReference type="EMBL" id="MDQ0518577.1"/>
    </source>
</evidence>
<comment type="catalytic activity">
    <reaction evidence="5">
        <text>cytidine(32) in tRNA + S-adenosyl-L-methionine = 2'-O-methylcytidine(32) in tRNA + S-adenosyl-L-homocysteine + H(+)</text>
        <dbReference type="Rhea" id="RHEA:42932"/>
        <dbReference type="Rhea" id="RHEA-COMP:10288"/>
        <dbReference type="Rhea" id="RHEA-COMP:10289"/>
        <dbReference type="ChEBI" id="CHEBI:15378"/>
        <dbReference type="ChEBI" id="CHEBI:57856"/>
        <dbReference type="ChEBI" id="CHEBI:59789"/>
        <dbReference type="ChEBI" id="CHEBI:74495"/>
        <dbReference type="ChEBI" id="CHEBI:82748"/>
        <dbReference type="EC" id="2.1.1.200"/>
    </reaction>
</comment>
<comment type="function">
    <text evidence="5">Catalyzes the formation of 2'O-methylated cytidine (Cm32) or 2'O-methylated uridine (Um32) at position 32 in tRNA.</text>
</comment>
<comment type="subunit">
    <text evidence="5">Homodimer.</text>
</comment>
<evidence type="ECO:0000256" key="1">
    <source>
        <dbReference type="ARBA" id="ARBA00007228"/>
    </source>
</evidence>
<keyword evidence="2 5" id="KW-0489">Methyltransferase</keyword>
<dbReference type="InterPro" id="IPR001537">
    <property type="entry name" value="SpoU_MeTrfase"/>
</dbReference>
<comment type="similarity">
    <text evidence="1">Belongs to the class IV-like SAM-binding methyltransferase superfamily. RNA methyltransferase TrmH family.</text>
</comment>
<dbReference type="Gene3D" id="3.40.1280.10">
    <property type="match status" value="1"/>
</dbReference>
<proteinExistence type="inferred from homology"/>
<comment type="subcellular location">
    <subcellularLocation>
        <location evidence="5">Cytoplasm</location>
    </subcellularLocation>
</comment>
<dbReference type="GO" id="GO:0008168">
    <property type="term" value="F:methyltransferase activity"/>
    <property type="evidence" value="ECO:0007669"/>
    <property type="project" value="UniProtKB-KW"/>
</dbReference>
<evidence type="ECO:0000259" key="7">
    <source>
        <dbReference type="Pfam" id="PF00588"/>
    </source>
</evidence>